<dbReference type="PANTHER" id="PTHR15717:SF2">
    <property type="entry name" value="EF-HAND CALCIUM-BINDING DOMAIN-CONTAINING PROTEIN 14"/>
    <property type="match status" value="1"/>
</dbReference>
<name>A0ABR1ADJ0_POLSC</name>
<keyword evidence="2" id="KW-0472">Membrane</keyword>
<evidence type="ECO:0000313" key="3">
    <source>
        <dbReference type="EMBL" id="KAK6617160.1"/>
    </source>
</evidence>
<keyword evidence="4" id="KW-1185">Reference proteome</keyword>
<keyword evidence="2" id="KW-0812">Transmembrane</keyword>
<dbReference type="Gene3D" id="1.10.287.1490">
    <property type="match status" value="1"/>
</dbReference>
<dbReference type="InterPro" id="IPR042352">
    <property type="entry name" value="EFCAB14"/>
</dbReference>
<feature type="region of interest" description="Disordered" evidence="1">
    <location>
        <begin position="1"/>
        <end position="20"/>
    </location>
</feature>
<evidence type="ECO:0000313" key="4">
    <source>
        <dbReference type="Proteomes" id="UP001359485"/>
    </source>
</evidence>
<evidence type="ECO:0000256" key="2">
    <source>
        <dbReference type="SAM" id="Phobius"/>
    </source>
</evidence>
<feature type="transmembrane region" description="Helical" evidence="2">
    <location>
        <begin position="90"/>
        <end position="114"/>
    </location>
</feature>
<gene>
    <name evidence="3" type="ORF">RUM44_005491</name>
</gene>
<evidence type="ECO:0000256" key="1">
    <source>
        <dbReference type="SAM" id="MobiDB-lite"/>
    </source>
</evidence>
<dbReference type="PANTHER" id="PTHR15717">
    <property type="entry name" value="PROTEIN KIAA0494"/>
    <property type="match status" value="1"/>
</dbReference>
<sequence length="361" mass="39962">MNSMTHVNVPLQGGKKMKKRKELDALVAKTMNKRIADGDKRSSGAGGVSSHDKLLSDSTDEQDYWTSPIGDKPRSHRRGFLLRKRACFNFLKTCSAILVFTCAVATATVMWLFVDVREQVTSLRTELNQVVAGNQGVPDALQKCHTLSKDLQKNQTYIMNRLSGFTLLLTNFSLEMTEVKSGLQAVQDQLKSSPDLVNIPRLIKDLSASVASFGSQIRDLNSTVSTLKEQNGKLDNVVVTLVSNLTETKMKLIELSNTNFGRGEVTEKMLTAEKEAILARVSQVSGNLSEINGTLNNKLKWTTDDQTKDRKLLEGLQEMNEHIEARVKTLEALCAKEAEPKFKLGSNLSSRQSVASRTTEP</sequence>
<accession>A0ABR1ADJ0</accession>
<feature type="region of interest" description="Disordered" evidence="1">
    <location>
        <begin position="37"/>
        <end position="70"/>
    </location>
</feature>
<reference evidence="3 4" key="1">
    <citation type="submission" date="2023-09" db="EMBL/GenBank/DDBJ databases">
        <title>Genomes of two closely related lineages of the louse Polyplax serrata with different host specificities.</title>
        <authorList>
            <person name="Martinu J."/>
            <person name="Tarabai H."/>
            <person name="Stefka J."/>
            <person name="Hypsa V."/>
        </authorList>
    </citation>
    <scope>NUCLEOTIDE SEQUENCE [LARGE SCALE GENOMIC DNA]</scope>
    <source>
        <strain evidence="3">98ZLc_SE</strain>
    </source>
</reference>
<proteinExistence type="predicted"/>
<comment type="caution">
    <text evidence="3">The sequence shown here is derived from an EMBL/GenBank/DDBJ whole genome shotgun (WGS) entry which is preliminary data.</text>
</comment>
<dbReference type="Proteomes" id="UP001359485">
    <property type="component" value="Unassembled WGS sequence"/>
</dbReference>
<dbReference type="EMBL" id="JAWJWF010000052">
    <property type="protein sequence ID" value="KAK6617160.1"/>
    <property type="molecule type" value="Genomic_DNA"/>
</dbReference>
<protein>
    <recommendedName>
        <fullName evidence="5">EF-hand calcium-binding domain-containing protein 14</fullName>
    </recommendedName>
</protein>
<evidence type="ECO:0008006" key="5">
    <source>
        <dbReference type="Google" id="ProtNLM"/>
    </source>
</evidence>
<organism evidence="3 4">
    <name type="scientific">Polyplax serrata</name>
    <name type="common">Common mouse louse</name>
    <dbReference type="NCBI Taxonomy" id="468196"/>
    <lineage>
        <taxon>Eukaryota</taxon>
        <taxon>Metazoa</taxon>
        <taxon>Ecdysozoa</taxon>
        <taxon>Arthropoda</taxon>
        <taxon>Hexapoda</taxon>
        <taxon>Insecta</taxon>
        <taxon>Pterygota</taxon>
        <taxon>Neoptera</taxon>
        <taxon>Paraneoptera</taxon>
        <taxon>Psocodea</taxon>
        <taxon>Troctomorpha</taxon>
        <taxon>Phthiraptera</taxon>
        <taxon>Anoplura</taxon>
        <taxon>Polyplacidae</taxon>
        <taxon>Polyplax</taxon>
    </lineage>
</organism>
<keyword evidence="2" id="KW-1133">Transmembrane helix</keyword>